<sequence>MAACIDGVFRKDLQDSILKSKVLLVGAGGIGCEILKNLVLTGFTDIEIIDLDTIDVSNLNRQFLFHKQHVGKSKSSVARETALTFNPDVKIVSYHDSITSSDYGVSFFKKFSLVLNALDNRAARNHVNRMCLASDVPLVESGTAGYYGQVEFIKKGLTQCYECLPKAPQKTFPGCTIRNTPSEPIHCIVWSKHLFNQLFGEEDPDQDVSPDTADPEASSEVGQNSESNAKGNVERVSTRLWAQSCGYDAEKLFTKLFHEDIKYLLTMDNLWKTRRAPTPLDWKNLPDVVAGCSKDKSDEHVLKDQQKWSIAKCSDVFSNALKNLSKNLDNLRIKNPNDHLVWDKDDQDAMDFVAACANIRSYIFGIPQKSRFDIKSMAGNIIPAIATTNAIIAGVVVLHAFRIIKNDLESCKSVYLRPKPNPRNELLVPEKILNKPNQKCYVCAPTPSAALAVDTTKMTIAELEEIVLKNRLNMIAPDVMVDGKGIVLISSEEGETEANNDKVLADLGVKDGAILKVDDFQQNYSLTVTVVHREKPSGRTEGPDFLVVADENDLRPKEEKINVQDNGENNQDKPSTSNGQISQVEDDDDIEEVEVDDEVKPVQEQPLIKKRKTEVPSDESPSNKKRKTSDTTDDKNNTNGDDVIADNKDHNNIDVDNDDDDICIVDNNSDVETSNGSTIKQKTLQKRHRESSDDECQIVFDDGDDDSDDKNAVPVKKTNSGE</sequence>
<dbReference type="PANTHER" id="PTHR10953:SF5">
    <property type="entry name" value="SUMO-ACTIVATING ENZYME SUBUNIT 2"/>
    <property type="match status" value="1"/>
</dbReference>
<feature type="compositionally biased region" description="Polar residues" evidence="15">
    <location>
        <begin position="672"/>
        <end position="682"/>
    </location>
</feature>
<organism evidence="19 20">
    <name type="scientific">Aphidius gifuensis</name>
    <name type="common">Parasitoid wasp</name>
    <dbReference type="NCBI Taxonomy" id="684658"/>
    <lineage>
        <taxon>Eukaryota</taxon>
        <taxon>Metazoa</taxon>
        <taxon>Ecdysozoa</taxon>
        <taxon>Arthropoda</taxon>
        <taxon>Hexapoda</taxon>
        <taxon>Insecta</taxon>
        <taxon>Pterygota</taxon>
        <taxon>Neoptera</taxon>
        <taxon>Endopterygota</taxon>
        <taxon>Hymenoptera</taxon>
        <taxon>Apocrita</taxon>
        <taxon>Ichneumonoidea</taxon>
        <taxon>Braconidae</taxon>
        <taxon>Aphidiinae</taxon>
        <taxon>Aphidius</taxon>
    </lineage>
</organism>
<feature type="compositionally biased region" description="Acidic residues" evidence="15">
    <location>
        <begin position="692"/>
        <end position="708"/>
    </location>
</feature>
<feature type="binding site" evidence="12">
    <location>
        <begin position="58"/>
        <end position="61"/>
    </location>
    <ligand>
        <name>ATP</name>
        <dbReference type="ChEBI" id="CHEBI:30616"/>
    </ligand>
</feature>
<dbReference type="Gene3D" id="3.50.50.80">
    <property type="entry name" value="Ubiquitin-activating enzyme E1, inactive adenylation domain, subdomain 1"/>
    <property type="match status" value="1"/>
</dbReference>
<accession>A0A835CRJ8</accession>
<reference evidence="19 20" key="1">
    <citation type="submission" date="2020-08" db="EMBL/GenBank/DDBJ databases">
        <title>Aphidius gifuensis genome sequencing and assembly.</title>
        <authorList>
            <person name="Du Z."/>
        </authorList>
    </citation>
    <scope>NUCLEOTIDE SEQUENCE [LARGE SCALE GENOMIC DNA]</scope>
    <source>
        <strain evidence="19">YNYX2018</strain>
        <tissue evidence="19">Adults</tissue>
    </source>
</reference>
<feature type="active site" description="Glycyl thioester intermediate" evidence="11 14">
    <location>
        <position position="175"/>
    </location>
</feature>
<feature type="binding site" evidence="12">
    <location>
        <begin position="97"/>
        <end position="98"/>
    </location>
    <ligand>
        <name>ATP</name>
        <dbReference type="ChEBI" id="CHEBI:30616"/>
    </ligand>
</feature>
<keyword evidence="6 12" id="KW-0547">Nucleotide-binding</keyword>
<feature type="compositionally biased region" description="Basic and acidic residues" evidence="15">
    <location>
        <begin position="552"/>
        <end position="562"/>
    </location>
</feature>
<dbReference type="SUPFAM" id="SSF69572">
    <property type="entry name" value="Activating enzymes of the ubiquitin-like proteins"/>
    <property type="match status" value="1"/>
</dbReference>
<dbReference type="GO" id="GO:0046872">
    <property type="term" value="F:metal ion binding"/>
    <property type="evidence" value="ECO:0007669"/>
    <property type="project" value="UniProtKB-KW"/>
</dbReference>
<keyword evidence="9 12" id="KW-0067">ATP-binding</keyword>
<keyword evidence="4" id="KW-0808">Transferase</keyword>
<dbReference type="PIRSF" id="PIRSF039133">
    <property type="entry name" value="SUMO_E1B"/>
    <property type="match status" value="1"/>
</dbReference>
<dbReference type="FunFam" id="3.40.50.720:FF:000618">
    <property type="entry name" value="SUMO-activating enzyme subunit 2"/>
    <property type="match status" value="1"/>
</dbReference>
<dbReference type="InterPro" id="IPR000594">
    <property type="entry name" value="ThiF_NAD_FAD-bd"/>
</dbReference>
<protein>
    <recommendedName>
        <fullName evidence="21">SUMO-activating enzyme subunit</fullName>
    </recommendedName>
</protein>
<dbReference type="InterPro" id="IPR019572">
    <property type="entry name" value="UBA_E1_SCCH"/>
</dbReference>
<feature type="binding site" evidence="13">
    <location>
        <position position="163"/>
    </location>
    <ligand>
        <name>Zn(2+)</name>
        <dbReference type="ChEBI" id="CHEBI:29105"/>
    </ligand>
</feature>
<dbReference type="GO" id="GO:0005737">
    <property type="term" value="C:cytoplasm"/>
    <property type="evidence" value="ECO:0007669"/>
    <property type="project" value="TreeGrafter"/>
</dbReference>
<dbReference type="Proteomes" id="UP000639338">
    <property type="component" value="Unassembled WGS sequence"/>
</dbReference>
<dbReference type="InterPro" id="IPR045886">
    <property type="entry name" value="ThiF/MoeB/HesA"/>
</dbReference>
<feature type="domain" description="Ubiquitin-activating enzyme SCCH" evidence="17">
    <location>
        <begin position="307"/>
        <end position="375"/>
    </location>
</feature>
<feature type="binding site" evidence="12">
    <location>
        <position position="74"/>
    </location>
    <ligand>
        <name>ATP</name>
        <dbReference type="ChEBI" id="CHEBI:30616"/>
    </ligand>
</feature>
<feature type="compositionally biased region" description="Acidic residues" evidence="15">
    <location>
        <begin position="584"/>
        <end position="597"/>
    </location>
</feature>
<dbReference type="AlphaFoldDB" id="A0A835CRJ8"/>
<dbReference type="InterPro" id="IPR023318">
    <property type="entry name" value="Ub_act_enz_dom_a_sf"/>
</dbReference>
<dbReference type="Gene3D" id="3.10.290.20">
    <property type="entry name" value="Ubiquitin-like 2 activating enzyme e1b. Chain: B, domain 3"/>
    <property type="match status" value="1"/>
</dbReference>
<comment type="similarity">
    <text evidence="3">Belongs to the ubiquitin-activating E1 family.</text>
</comment>
<evidence type="ECO:0000256" key="4">
    <source>
        <dbReference type="ARBA" id="ARBA00022679"/>
    </source>
</evidence>
<feature type="binding site" evidence="13">
    <location>
        <position position="443"/>
    </location>
    <ligand>
        <name>Zn(2+)</name>
        <dbReference type="ChEBI" id="CHEBI:29105"/>
    </ligand>
</feature>
<dbReference type="Pfam" id="PF14732">
    <property type="entry name" value="UAE_UbL"/>
    <property type="match status" value="1"/>
</dbReference>
<evidence type="ECO:0000256" key="14">
    <source>
        <dbReference type="PROSITE-ProRule" id="PRU10132"/>
    </source>
</evidence>
<dbReference type="GO" id="GO:0016740">
    <property type="term" value="F:transferase activity"/>
    <property type="evidence" value="ECO:0007669"/>
    <property type="project" value="UniProtKB-KW"/>
</dbReference>
<evidence type="ECO:0000256" key="5">
    <source>
        <dbReference type="ARBA" id="ARBA00022723"/>
    </source>
</evidence>
<evidence type="ECO:0000259" key="17">
    <source>
        <dbReference type="Pfam" id="PF10585"/>
    </source>
</evidence>
<feature type="domain" description="Ubiquitin/SUMO-activating enzyme ubiquitin-like" evidence="18">
    <location>
        <begin position="451"/>
        <end position="535"/>
    </location>
</feature>
<dbReference type="Pfam" id="PF10585">
    <property type="entry name" value="UBA_E1_SCCH"/>
    <property type="match status" value="2"/>
</dbReference>
<comment type="pathway">
    <text evidence="2">Protein modification; protein sumoylation.</text>
</comment>
<dbReference type="Pfam" id="PF00899">
    <property type="entry name" value="ThiF"/>
    <property type="match status" value="1"/>
</dbReference>
<dbReference type="InterPro" id="IPR035985">
    <property type="entry name" value="Ubiquitin-activating_enz"/>
</dbReference>
<dbReference type="FunFam" id="1.10.10.520:FF:000002">
    <property type="entry name" value="SUMO-activating enzyme subunit 2"/>
    <property type="match status" value="1"/>
</dbReference>
<keyword evidence="8 13" id="KW-0862">Zinc</keyword>
<evidence type="ECO:0000256" key="6">
    <source>
        <dbReference type="ARBA" id="ARBA00022741"/>
    </source>
</evidence>
<dbReference type="CDD" id="cd01489">
    <property type="entry name" value="Uba2_SUMO"/>
    <property type="match status" value="1"/>
</dbReference>
<evidence type="ECO:0000256" key="15">
    <source>
        <dbReference type="SAM" id="MobiDB-lite"/>
    </source>
</evidence>
<dbReference type="Gene3D" id="1.10.10.520">
    <property type="entry name" value="Ubiquitin activating enzymes (Uba3). Chain: B, domain 2"/>
    <property type="match status" value="1"/>
</dbReference>
<gene>
    <name evidence="19" type="ORF">HCN44_007895</name>
</gene>
<feature type="compositionally biased region" description="Polar residues" evidence="15">
    <location>
        <begin position="220"/>
        <end position="230"/>
    </location>
</feature>
<evidence type="ECO:0000313" key="19">
    <source>
        <dbReference type="EMBL" id="KAF7993392.1"/>
    </source>
</evidence>
<comment type="subcellular location">
    <subcellularLocation>
        <location evidence="1">Nucleus</location>
    </subcellularLocation>
</comment>
<feature type="binding site" evidence="12">
    <location>
        <begin position="26"/>
        <end position="31"/>
    </location>
    <ligand>
        <name>ATP</name>
        <dbReference type="ChEBI" id="CHEBI:30616"/>
    </ligand>
</feature>
<evidence type="ECO:0000256" key="11">
    <source>
        <dbReference type="PIRSR" id="PIRSR039133-1"/>
    </source>
</evidence>
<dbReference type="InterPro" id="IPR033127">
    <property type="entry name" value="UBQ-activ_enz_E1_Cys_AS"/>
</dbReference>
<feature type="region of interest" description="Disordered" evidence="15">
    <location>
        <begin position="201"/>
        <end position="233"/>
    </location>
</feature>
<dbReference type="InterPro" id="IPR042449">
    <property type="entry name" value="Ub-E1_IAD_1"/>
</dbReference>
<evidence type="ECO:0008006" key="21">
    <source>
        <dbReference type="Google" id="ProtNLM"/>
    </source>
</evidence>
<evidence type="ECO:0000259" key="16">
    <source>
        <dbReference type="Pfam" id="PF00899"/>
    </source>
</evidence>
<dbReference type="PROSITE" id="PS00865">
    <property type="entry name" value="UBIQUITIN_ACTIVAT_2"/>
    <property type="match status" value="1"/>
</dbReference>
<dbReference type="OrthoDB" id="10255449at2759"/>
<feature type="compositionally biased region" description="Polar residues" evidence="15">
    <location>
        <begin position="563"/>
        <end position="583"/>
    </location>
</feature>
<evidence type="ECO:0000256" key="9">
    <source>
        <dbReference type="ARBA" id="ARBA00022840"/>
    </source>
</evidence>
<evidence type="ECO:0000256" key="12">
    <source>
        <dbReference type="PIRSR" id="PIRSR039133-2"/>
    </source>
</evidence>
<dbReference type="GO" id="GO:0005524">
    <property type="term" value="F:ATP binding"/>
    <property type="evidence" value="ECO:0007669"/>
    <property type="project" value="UniProtKB-KW"/>
</dbReference>
<dbReference type="InterPro" id="IPR030661">
    <property type="entry name" value="Uba2"/>
</dbReference>
<keyword evidence="20" id="KW-1185">Reference proteome</keyword>
<evidence type="ECO:0000259" key="18">
    <source>
        <dbReference type="Pfam" id="PF14732"/>
    </source>
</evidence>
<evidence type="ECO:0000313" key="20">
    <source>
        <dbReference type="Proteomes" id="UP000639338"/>
    </source>
</evidence>
<dbReference type="FunFam" id="3.50.50.80:FF:000002">
    <property type="entry name" value="SUMO-activating enzyme subunit 2"/>
    <property type="match status" value="1"/>
</dbReference>
<feature type="domain" description="Ubiquitin-activating enzyme SCCH" evidence="17">
    <location>
        <begin position="181"/>
        <end position="266"/>
    </location>
</feature>
<evidence type="ECO:0000256" key="3">
    <source>
        <dbReference type="ARBA" id="ARBA00005673"/>
    </source>
</evidence>
<dbReference type="UniPathway" id="UPA00886"/>
<dbReference type="GO" id="GO:0031510">
    <property type="term" value="C:SUMO activating enzyme complex"/>
    <property type="evidence" value="ECO:0007669"/>
    <property type="project" value="TreeGrafter"/>
</dbReference>
<keyword evidence="5 13" id="KW-0479">Metal-binding</keyword>
<name>A0A835CRJ8_APHGI</name>
<dbReference type="InterPro" id="IPR028077">
    <property type="entry name" value="UAE_UbL_dom"/>
</dbReference>
<feature type="binding site" evidence="12">
    <location>
        <position position="50"/>
    </location>
    <ligand>
        <name>ATP</name>
        <dbReference type="ChEBI" id="CHEBI:30616"/>
    </ligand>
</feature>
<feature type="binding site" evidence="12">
    <location>
        <begin position="119"/>
        <end position="124"/>
    </location>
    <ligand>
        <name>ATP</name>
        <dbReference type="ChEBI" id="CHEBI:30616"/>
    </ligand>
</feature>
<feature type="binding site" evidence="13">
    <location>
        <position position="160"/>
    </location>
    <ligand>
        <name>Zn(2+)</name>
        <dbReference type="ChEBI" id="CHEBI:29105"/>
    </ligand>
</feature>
<keyword evidence="7" id="KW-0833">Ubl conjugation pathway</keyword>
<evidence type="ECO:0000256" key="8">
    <source>
        <dbReference type="ARBA" id="ARBA00022833"/>
    </source>
</evidence>
<comment type="caution">
    <text evidence="19">The sequence shown here is derived from an EMBL/GenBank/DDBJ whole genome shotgun (WGS) entry which is preliminary data.</text>
</comment>
<dbReference type="GO" id="GO:0016925">
    <property type="term" value="P:protein sumoylation"/>
    <property type="evidence" value="ECO:0007669"/>
    <property type="project" value="UniProtKB-UniPathway"/>
</dbReference>
<keyword evidence="10" id="KW-0539">Nucleus</keyword>
<evidence type="ECO:0000256" key="1">
    <source>
        <dbReference type="ARBA" id="ARBA00004123"/>
    </source>
</evidence>
<feature type="region of interest" description="Disordered" evidence="15">
    <location>
        <begin position="534"/>
        <end position="722"/>
    </location>
</feature>
<feature type="binding site" evidence="13">
    <location>
        <position position="440"/>
    </location>
    <ligand>
        <name>Zn(2+)</name>
        <dbReference type="ChEBI" id="CHEBI:29105"/>
    </ligand>
</feature>
<evidence type="ECO:0000256" key="10">
    <source>
        <dbReference type="ARBA" id="ARBA00023242"/>
    </source>
</evidence>
<feature type="domain" description="THIF-type NAD/FAD binding fold" evidence="16">
    <location>
        <begin position="8"/>
        <end position="414"/>
    </location>
</feature>
<evidence type="ECO:0000256" key="13">
    <source>
        <dbReference type="PIRSR" id="PIRSR039133-3"/>
    </source>
</evidence>
<dbReference type="GO" id="GO:0019948">
    <property type="term" value="F:SUMO activating enzyme activity"/>
    <property type="evidence" value="ECO:0007669"/>
    <property type="project" value="InterPro"/>
</dbReference>
<evidence type="ECO:0000256" key="7">
    <source>
        <dbReference type="ARBA" id="ARBA00022786"/>
    </source>
</evidence>
<evidence type="ECO:0000256" key="2">
    <source>
        <dbReference type="ARBA" id="ARBA00004718"/>
    </source>
</evidence>
<proteinExistence type="inferred from homology"/>
<dbReference type="PANTHER" id="PTHR10953">
    <property type="entry name" value="UBIQUITIN-ACTIVATING ENZYME E1"/>
    <property type="match status" value="1"/>
</dbReference>
<dbReference type="EMBL" id="JACMRX010000003">
    <property type="protein sequence ID" value="KAF7993392.1"/>
    <property type="molecule type" value="Genomic_DNA"/>
</dbReference>